<dbReference type="CDD" id="cd01949">
    <property type="entry name" value="GGDEF"/>
    <property type="match status" value="1"/>
</dbReference>
<dbReference type="InterPro" id="IPR000160">
    <property type="entry name" value="GGDEF_dom"/>
</dbReference>
<sequence>MRAWPVWSLRGPALAYVLIVQAVAVGLSIHVVLTTPKPDPVELLHFGLLALVAGVVIVATSVSISVRHEVRRNPWTIHIAYLAAGVLTLPVNLLVLLLLGPALHGILDGRPQLHRWMFTTSATALATFAARVTVGWDEPVWTPLSFVVGGTVLILVRASLVAVGIRLRRPSAGRHEVLGDPIDVLLAIVAATLGGLIAVALLAEPISALLAAPPLALLDLASQLPQWRRSAQRDAKTGLANVLHWERVASTELTRARIRGRPGAVLLVDLDHFKRVNDEHGHLAGDAVLSSVAIMLTSSVRREDVVGRFGGEEFVVLLPRTDPDEAYAVAQRVRWAISTLSVQAQDLSGTPRELNDLTASIGVAATAKHGYELPDLLGAADAALMSAKADGRNLVNLA</sequence>
<evidence type="ECO:0000256" key="1">
    <source>
        <dbReference type="SAM" id="Phobius"/>
    </source>
</evidence>
<dbReference type="NCBIfam" id="TIGR00254">
    <property type="entry name" value="GGDEF"/>
    <property type="match status" value="1"/>
</dbReference>
<feature type="transmembrane region" description="Helical" evidence="1">
    <location>
        <begin position="78"/>
        <end position="104"/>
    </location>
</feature>
<dbReference type="SMART" id="SM00267">
    <property type="entry name" value="GGDEF"/>
    <property type="match status" value="1"/>
</dbReference>
<feature type="transmembrane region" description="Helical" evidence="1">
    <location>
        <begin position="46"/>
        <end position="66"/>
    </location>
</feature>
<dbReference type="GO" id="GO:0052621">
    <property type="term" value="F:diguanylate cyclase activity"/>
    <property type="evidence" value="ECO:0007669"/>
    <property type="project" value="TreeGrafter"/>
</dbReference>
<dbReference type="PROSITE" id="PS50887">
    <property type="entry name" value="GGDEF"/>
    <property type="match status" value="1"/>
</dbReference>
<dbReference type="PANTHER" id="PTHR45138">
    <property type="entry name" value="REGULATORY COMPONENTS OF SENSORY TRANSDUCTION SYSTEM"/>
    <property type="match status" value="1"/>
</dbReference>
<feature type="transmembrane region" description="Helical" evidence="1">
    <location>
        <begin position="13"/>
        <end position="34"/>
    </location>
</feature>
<feature type="transmembrane region" description="Helical" evidence="1">
    <location>
        <begin position="140"/>
        <end position="163"/>
    </location>
</feature>
<dbReference type="KEGG" id="sace:GIY23_22360"/>
<feature type="domain" description="GGDEF" evidence="2">
    <location>
        <begin position="261"/>
        <end position="398"/>
    </location>
</feature>
<dbReference type="EMBL" id="CP045929">
    <property type="protein sequence ID" value="QGK71878.1"/>
    <property type="molecule type" value="Genomic_DNA"/>
</dbReference>
<name>A0A5Q3QBE2_9PSEU</name>
<dbReference type="SUPFAM" id="SSF55073">
    <property type="entry name" value="Nucleotide cyclase"/>
    <property type="match status" value="1"/>
</dbReference>
<evidence type="ECO:0000313" key="4">
    <source>
        <dbReference type="Proteomes" id="UP000371041"/>
    </source>
</evidence>
<dbReference type="AlphaFoldDB" id="A0A5Q3QBE2"/>
<dbReference type="InterPro" id="IPR043128">
    <property type="entry name" value="Rev_trsase/Diguanyl_cyclase"/>
</dbReference>
<dbReference type="InterPro" id="IPR029787">
    <property type="entry name" value="Nucleotide_cyclase"/>
</dbReference>
<dbReference type="GO" id="GO:0005886">
    <property type="term" value="C:plasma membrane"/>
    <property type="evidence" value="ECO:0007669"/>
    <property type="project" value="TreeGrafter"/>
</dbReference>
<proteinExistence type="predicted"/>
<evidence type="ECO:0000259" key="2">
    <source>
        <dbReference type="PROSITE" id="PS50887"/>
    </source>
</evidence>
<protein>
    <submittedName>
        <fullName evidence="3">Diguanylate cyclase</fullName>
    </submittedName>
</protein>
<keyword evidence="1" id="KW-0812">Transmembrane</keyword>
<keyword evidence="4" id="KW-1185">Reference proteome</keyword>
<dbReference type="Pfam" id="PF00990">
    <property type="entry name" value="GGDEF"/>
    <property type="match status" value="1"/>
</dbReference>
<reference evidence="4" key="1">
    <citation type="submission" date="2019-11" db="EMBL/GenBank/DDBJ databases">
        <title>The complete genome sequence of Saccharopolyspora sp. E2A.</title>
        <authorList>
            <person name="Zhang G."/>
        </authorList>
    </citation>
    <scope>NUCLEOTIDE SEQUENCE [LARGE SCALE GENOMIC DNA]</scope>
    <source>
        <strain evidence="4">E2A</strain>
    </source>
</reference>
<dbReference type="GO" id="GO:0043709">
    <property type="term" value="P:cell adhesion involved in single-species biofilm formation"/>
    <property type="evidence" value="ECO:0007669"/>
    <property type="project" value="TreeGrafter"/>
</dbReference>
<accession>A0A5Q3QBE2</accession>
<gene>
    <name evidence="3" type="ORF">GIY23_22360</name>
</gene>
<dbReference type="Gene3D" id="3.30.70.270">
    <property type="match status" value="1"/>
</dbReference>
<organism evidence="3 4">
    <name type="scientific">Allosaccharopolyspora coralli</name>
    <dbReference type="NCBI Taxonomy" id="2665642"/>
    <lineage>
        <taxon>Bacteria</taxon>
        <taxon>Bacillati</taxon>
        <taxon>Actinomycetota</taxon>
        <taxon>Actinomycetes</taxon>
        <taxon>Pseudonocardiales</taxon>
        <taxon>Pseudonocardiaceae</taxon>
        <taxon>Allosaccharopolyspora</taxon>
    </lineage>
</organism>
<evidence type="ECO:0000313" key="3">
    <source>
        <dbReference type="EMBL" id="QGK71878.1"/>
    </source>
</evidence>
<dbReference type="GO" id="GO:1902201">
    <property type="term" value="P:negative regulation of bacterial-type flagellum-dependent cell motility"/>
    <property type="evidence" value="ECO:0007669"/>
    <property type="project" value="TreeGrafter"/>
</dbReference>
<dbReference type="PANTHER" id="PTHR45138:SF9">
    <property type="entry name" value="DIGUANYLATE CYCLASE DGCM-RELATED"/>
    <property type="match status" value="1"/>
</dbReference>
<keyword evidence="1" id="KW-0472">Membrane</keyword>
<dbReference type="FunFam" id="3.30.70.270:FF:000001">
    <property type="entry name" value="Diguanylate cyclase domain protein"/>
    <property type="match status" value="1"/>
</dbReference>
<dbReference type="Proteomes" id="UP000371041">
    <property type="component" value="Chromosome"/>
</dbReference>
<keyword evidence="1" id="KW-1133">Transmembrane helix</keyword>
<feature type="transmembrane region" description="Helical" evidence="1">
    <location>
        <begin position="184"/>
        <end position="203"/>
    </location>
</feature>
<dbReference type="InterPro" id="IPR050469">
    <property type="entry name" value="Diguanylate_Cyclase"/>
</dbReference>
<dbReference type="RefSeq" id="WP_154078446.1">
    <property type="nucleotide sequence ID" value="NZ_CP045929.1"/>
</dbReference>